<dbReference type="Gene3D" id="1.10.10.10">
    <property type="entry name" value="Winged helix-like DNA-binding domain superfamily/Winged helix DNA-binding domain"/>
    <property type="match status" value="1"/>
</dbReference>
<gene>
    <name evidence="8" type="ORF">SSOG_01352</name>
</gene>
<dbReference type="InterPro" id="IPR001867">
    <property type="entry name" value="OmpR/PhoB-type_DNA-bd"/>
</dbReference>
<comment type="similarity">
    <text evidence="1">Belongs to the AfsR/DnrI/RedD regulatory family.</text>
</comment>
<dbReference type="PANTHER" id="PTHR35807:SF1">
    <property type="entry name" value="TRANSCRIPTIONAL REGULATOR REDD"/>
    <property type="match status" value="1"/>
</dbReference>
<dbReference type="GO" id="GO:0000160">
    <property type="term" value="P:phosphorelay signal transduction system"/>
    <property type="evidence" value="ECO:0007669"/>
    <property type="project" value="UniProtKB-KW"/>
</dbReference>
<dbReference type="Pfam" id="PF00486">
    <property type="entry name" value="Trans_reg_C"/>
    <property type="match status" value="1"/>
</dbReference>
<evidence type="ECO:0000256" key="2">
    <source>
        <dbReference type="ARBA" id="ARBA00023012"/>
    </source>
</evidence>
<evidence type="ECO:0000313" key="9">
    <source>
        <dbReference type="Proteomes" id="UP000003963"/>
    </source>
</evidence>
<dbReference type="GO" id="GO:0006355">
    <property type="term" value="P:regulation of DNA-templated transcription"/>
    <property type="evidence" value="ECO:0007669"/>
    <property type="project" value="InterPro"/>
</dbReference>
<name>D9WMT0_9ACTN</name>
<dbReference type="InterPro" id="IPR051677">
    <property type="entry name" value="AfsR-DnrI-RedD_regulator"/>
</dbReference>
<evidence type="ECO:0000256" key="6">
    <source>
        <dbReference type="PROSITE-ProRule" id="PRU01091"/>
    </source>
</evidence>
<feature type="domain" description="OmpR/PhoB-type" evidence="7">
    <location>
        <begin position="44"/>
        <end position="145"/>
    </location>
</feature>
<keyword evidence="5" id="KW-0804">Transcription</keyword>
<keyword evidence="3" id="KW-0805">Transcription regulation</keyword>
<organism evidence="8 9">
    <name type="scientific">Streptomyces himastatinicus ATCC 53653</name>
    <dbReference type="NCBI Taxonomy" id="457427"/>
    <lineage>
        <taxon>Bacteria</taxon>
        <taxon>Bacillati</taxon>
        <taxon>Actinomycetota</taxon>
        <taxon>Actinomycetes</taxon>
        <taxon>Kitasatosporales</taxon>
        <taxon>Streptomycetaceae</taxon>
        <taxon>Streptomyces</taxon>
        <taxon>Streptomyces violaceusniger group</taxon>
    </lineage>
</organism>
<dbReference type="GO" id="GO:0003677">
    <property type="term" value="F:DNA binding"/>
    <property type="evidence" value="ECO:0007669"/>
    <property type="project" value="UniProtKB-UniRule"/>
</dbReference>
<keyword evidence="9" id="KW-1185">Reference proteome</keyword>
<sequence length="329" mass="36186">MITNYWAASSDPTHQAGPALHVGRAHRATLLVVASLGQALERRISSVSRDEAMIIKLLGGLEARTASQTVLSPQVETVLALLAARNNSYVAIADLIDEVWGAFAPKTAVNTIQVYVSRIRRTLQYPAGMASPEIRHVHGNYMLRLDPHLVDADRFMNHVAEARGALSQGAIEDTADHFAAALRLWRSEPLTGVHCGPRLAAYRRRLTRLHEEATQEYASALIAMGRHTEAIPPLEELITSNPYRETAYTHLMVALMMVGRRVDALQTFNTARQVLRDRLGLDPSPELAALHQRVLSGDGPDHYPESVTNSYWPVRQPPGGVVTGEHRAG</sequence>
<dbReference type="InterPro" id="IPR011990">
    <property type="entry name" value="TPR-like_helical_dom_sf"/>
</dbReference>
<dbReference type="CDD" id="cd15831">
    <property type="entry name" value="BTAD"/>
    <property type="match status" value="1"/>
</dbReference>
<keyword evidence="4 6" id="KW-0238">DNA-binding</keyword>
<feature type="DNA-binding region" description="OmpR/PhoB-type" evidence="6">
    <location>
        <begin position="44"/>
        <end position="145"/>
    </location>
</feature>
<evidence type="ECO:0000259" key="7">
    <source>
        <dbReference type="PROSITE" id="PS51755"/>
    </source>
</evidence>
<dbReference type="OrthoDB" id="4336084at2"/>
<accession>D9WMT0</accession>
<evidence type="ECO:0000256" key="1">
    <source>
        <dbReference type="ARBA" id="ARBA00005820"/>
    </source>
</evidence>
<protein>
    <submittedName>
        <fullName evidence="8">Putative transcriptional regulator</fullName>
    </submittedName>
</protein>
<evidence type="ECO:0000256" key="4">
    <source>
        <dbReference type="ARBA" id="ARBA00023125"/>
    </source>
</evidence>
<dbReference type="InterPro" id="IPR016032">
    <property type="entry name" value="Sig_transdc_resp-reg_C-effctor"/>
</dbReference>
<dbReference type="InterPro" id="IPR036388">
    <property type="entry name" value="WH-like_DNA-bd_sf"/>
</dbReference>
<dbReference type="HOGENOM" id="CLU_004665_0_1_11"/>
<dbReference type="SMART" id="SM01043">
    <property type="entry name" value="BTAD"/>
    <property type="match status" value="1"/>
</dbReference>
<keyword evidence="2" id="KW-0902">Two-component regulatory system</keyword>
<dbReference type="PROSITE" id="PS51755">
    <property type="entry name" value="OMPR_PHOB"/>
    <property type="match status" value="1"/>
</dbReference>
<proteinExistence type="inferred from homology"/>
<dbReference type="STRING" id="457427.SSOG_01352"/>
<dbReference type="Pfam" id="PF03704">
    <property type="entry name" value="BTAD"/>
    <property type="match status" value="1"/>
</dbReference>
<dbReference type="PANTHER" id="PTHR35807">
    <property type="entry name" value="TRANSCRIPTIONAL REGULATOR REDD-RELATED"/>
    <property type="match status" value="1"/>
</dbReference>
<dbReference type="SUPFAM" id="SSF48452">
    <property type="entry name" value="TPR-like"/>
    <property type="match status" value="1"/>
</dbReference>
<evidence type="ECO:0000256" key="5">
    <source>
        <dbReference type="ARBA" id="ARBA00023163"/>
    </source>
</evidence>
<dbReference type="EMBL" id="GG657754">
    <property type="protein sequence ID" value="EFL21640.1"/>
    <property type="molecule type" value="Genomic_DNA"/>
</dbReference>
<reference evidence="8 9" key="1">
    <citation type="submission" date="2009-02" db="EMBL/GenBank/DDBJ databases">
        <title>Annotation of Streptomyces hygroscopicus strain ATCC 53653.</title>
        <authorList>
            <consortium name="The Broad Institute Genome Sequencing Platform"/>
            <consortium name="Broad Institute Microbial Sequencing Center"/>
            <person name="Fischbach M."/>
            <person name="Godfrey P."/>
            <person name="Ward D."/>
            <person name="Young S."/>
            <person name="Zeng Q."/>
            <person name="Koehrsen M."/>
            <person name="Alvarado L."/>
            <person name="Berlin A.M."/>
            <person name="Bochicchio J."/>
            <person name="Borenstein D."/>
            <person name="Chapman S.B."/>
            <person name="Chen Z."/>
            <person name="Engels R."/>
            <person name="Freedman E."/>
            <person name="Gellesch M."/>
            <person name="Goldberg J."/>
            <person name="Griggs A."/>
            <person name="Gujja S."/>
            <person name="Heilman E.R."/>
            <person name="Heiman D.I."/>
            <person name="Hepburn T.A."/>
            <person name="Howarth C."/>
            <person name="Jen D."/>
            <person name="Larson L."/>
            <person name="Lewis B."/>
            <person name="Mehta T."/>
            <person name="Park D."/>
            <person name="Pearson M."/>
            <person name="Richards J."/>
            <person name="Roberts A."/>
            <person name="Saif S."/>
            <person name="Shea T.D."/>
            <person name="Shenoy N."/>
            <person name="Sisk P."/>
            <person name="Stolte C."/>
            <person name="Sykes S.N."/>
            <person name="Thomson T."/>
            <person name="Walk T."/>
            <person name="White J."/>
            <person name="Yandava C."/>
            <person name="Straight P."/>
            <person name="Clardy J."/>
            <person name="Hung D."/>
            <person name="Kolter R."/>
            <person name="Mekalanos J."/>
            <person name="Walker S."/>
            <person name="Walsh C.T."/>
            <person name="Wieland-Brown L.C."/>
            <person name="Haas B."/>
            <person name="Nusbaum C."/>
            <person name="Birren B."/>
        </authorList>
    </citation>
    <scope>NUCLEOTIDE SEQUENCE [LARGE SCALE GENOMIC DNA]</scope>
    <source>
        <strain evidence="8 9">ATCC 53653</strain>
    </source>
</reference>
<dbReference type="InterPro" id="IPR005158">
    <property type="entry name" value="BTAD"/>
</dbReference>
<dbReference type="Gene3D" id="1.25.40.10">
    <property type="entry name" value="Tetratricopeptide repeat domain"/>
    <property type="match status" value="1"/>
</dbReference>
<dbReference type="Proteomes" id="UP000003963">
    <property type="component" value="Unassembled WGS sequence"/>
</dbReference>
<dbReference type="SMART" id="SM00862">
    <property type="entry name" value="Trans_reg_C"/>
    <property type="match status" value="1"/>
</dbReference>
<dbReference type="SUPFAM" id="SSF46894">
    <property type="entry name" value="C-terminal effector domain of the bipartite response regulators"/>
    <property type="match status" value="1"/>
</dbReference>
<evidence type="ECO:0000256" key="3">
    <source>
        <dbReference type="ARBA" id="ARBA00023015"/>
    </source>
</evidence>
<evidence type="ECO:0000313" key="8">
    <source>
        <dbReference type="EMBL" id="EFL21640.1"/>
    </source>
</evidence>
<dbReference type="AlphaFoldDB" id="D9WMT0"/>